<accession>A0A4R3JIS9</accession>
<dbReference type="AlphaFoldDB" id="A0A4R3JIS9"/>
<dbReference type="RefSeq" id="WP_132937477.1">
    <property type="nucleotide sequence ID" value="NZ_CP119676.1"/>
</dbReference>
<keyword evidence="3" id="KW-1185">Reference proteome</keyword>
<evidence type="ECO:0000313" key="3">
    <source>
        <dbReference type="Proteomes" id="UP000295304"/>
    </source>
</evidence>
<dbReference type="GO" id="GO:0016740">
    <property type="term" value="F:transferase activity"/>
    <property type="evidence" value="ECO:0007669"/>
    <property type="project" value="UniProtKB-KW"/>
</dbReference>
<gene>
    <name evidence="2" type="ORF">EDD55_10146</name>
</gene>
<dbReference type="InterPro" id="IPR001173">
    <property type="entry name" value="Glyco_trans_2-like"/>
</dbReference>
<protein>
    <submittedName>
        <fullName evidence="2">Glycosyltransferase involved in cell wall biosynthesis</fullName>
    </submittedName>
</protein>
<dbReference type="SUPFAM" id="SSF53448">
    <property type="entry name" value="Nucleotide-diphospho-sugar transferases"/>
    <property type="match status" value="1"/>
</dbReference>
<keyword evidence="2" id="KW-0808">Transferase</keyword>
<reference evidence="2 3" key="1">
    <citation type="submission" date="2019-03" db="EMBL/GenBank/DDBJ databases">
        <title>Genomic Encyclopedia of Type Strains, Phase IV (KMG-IV): sequencing the most valuable type-strain genomes for metagenomic binning, comparative biology and taxonomic classification.</title>
        <authorList>
            <person name="Goeker M."/>
        </authorList>
    </citation>
    <scope>NUCLEOTIDE SEQUENCE [LARGE SCALE GENOMIC DNA]</scope>
    <source>
        <strain evidence="2 3">DSM 101688</strain>
    </source>
</reference>
<dbReference type="OrthoDB" id="6383742at2"/>
<dbReference type="PANTHER" id="PTHR43685:SF11">
    <property type="entry name" value="GLYCOSYLTRANSFERASE TAGX-RELATED"/>
    <property type="match status" value="1"/>
</dbReference>
<dbReference type="InterPro" id="IPR050834">
    <property type="entry name" value="Glycosyltransf_2"/>
</dbReference>
<dbReference type="InterPro" id="IPR029044">
    <property type="entry name" value="Nucleotide-diphossugar_trans"/>
</dbReference>
<dbReference type="EMBL" id="SLZW01000001">
    <property type="protein sequence ID" value="TCS64720.1"/>
    <property type="molecule type" value="Genomic_DNA"/>
</dbReference>
<feature type="domain" description="Glycosyltransferase 2-like" evidence="1">
    <location>
        <begin position="29"/>
        <end position="193"/>
    </location>
</feature>
<dbReference type="PANTHER" id="PTHR43685">
    <property type="entry name" value="GLYCOSYLTRANSFERASE"/>
    <property type="match status" value="1"/>
</dbReference>
<dbReference type="Pfam" id="PF00535">
    <property type="entry name" value="Glycos_transf_2"/>
    <property type="match status" value="1"/>
</dbReference>
<name>A0A4R3JIS9_9PROT</name>
<dbReference type="Proteomes" id="UP000295304">
    <property type="component" value="Unassembled WGS sequence"/>
</dbReference>
<comment type="caution">
    <text evidence="2">The sequence shown here is derived from an EMBL/GenBank/DDBJ whole genome shotgun (WGS) entry which is preliminary data.</text>
</comment>
<evidence type="ECO:0000259" key="1">
    <source>
        <dbReference type="Pfam" id="PF00535"/>
    </source>
</evidence>
<dbReference type="Gene3D" id="3.90.550.10">
    <property type="entry name" value="Spore Coat Polysaccharide Biosynthesis Protein SpsA, Chain A"/>
    <property type="match status" value="1"/>
</dbReference>
<sequence>MIEALYVVEMRSRRVIEGEFFELETSGISVIIPHYNHGDVIRRQLNAIRRQTLEADEIIVVDDFSPADKLAEVIEAASEIPTARVVRKEKNDGAARACNVGLAESRGAYVCFLACDDEILPDLFRTAVHFLDTHRKASFVFFDPAVINPHNGEIRTFPLFLSDIPTFIDATEMERVLSKNFFTFSTNTIIFRRSRLDGGMPANLGSFADNFLDFRLALTTGAVYVPKVMGYFYEYPDSYSSKKTLNATVVRKLTNSFLETLEDNETADLYARFRNVGVLPEHSLRAILWLLTTPRGRRYITSRLILRNLTRSAWRIARPLAPHGIRQLMRRVSARRV</sequence>
<dbReference type="CDD" id="cd00761">
    <property type="entry name" value="Glyco_tranf_GTA_type"/>
    <property type="match status" value="1"/>
</dbReference>
<proteinExistence type="predicted"/>
<organism evidence="2 3">
    <name type="scientific">Varunaivibrio sulfuroxidans</name>
    <dbReference type="NCBI Taxonomy" id="1773489"/>
    <lineage>
        <taxon>Bacteria</taxon>
        <taxon>Pseudomonadati</taxon>
        <taxon>Pseudomonadota</taxon>
        <taxon>Alphaproteobacteria</taxon>
        <taxon>Rhodospirillales</taxon>
        <taxon>Magnetovibrionaceae</taxon>
        <taxon>Varunaivibrio</taxon>
    </lineage>
</organism>
<evidence type="ECO:0000313" key="2">
    <source>
        <dbReference type="EMBL" id="TCS64720.1"/>
    </source>
</evidence>